<evidence type="ECO:0000256" key="1">
    <source>
        <dbReference type="SAM" id="MobiDB-lite"/>
    </source>
</evidence>
<feature type="compositionally biased region" description="Polar residues" evidence="1">
    <location>
        <begin position="44"/>
        <end position="53"/>
    </location>
</feature>
<evidence type="ECO:0000313" key="2">
    <source>
        <dbReference type="EMBL" id="KAK1736554.1"/>
    </source>
</evidence>
<feature type="region of interest" description="Disordered" evidence="1">
    <location>
        <begin position="1"/>
        <end position="61"/>
    </location>
</feature>
<dbReference type="AlphaFoldDB" id="A0AAD8XZ31"/>
<gene>
    <name evidence="2" type="ORF">QTG54_012576</name>
</gene>
<organism evidence="2 3">
    <name type="scientific">Skeletonema marinoi</name>
    <dbReference type="NCBI Taxonomy" id="267567"/>
    <lineage>
        <taxon>Eukaryota</taxon>
        <taxon>Sar</taxon>
        <taxon>Stramenopiles</taxon>
        <taxon>Ochrophyta</taxon>
        <taxon>Bacillariophyta</taxon>
        <taxon>Coscinodiscophyceae</taxon>
        <taxon>Thalassiosirophycidae</taxon>
        <taxon>Thalassiosirales</taxon>
        <taxon>Skeletonemataceae</taxon>
        <taxon>Skeletonema</taxon>
        <taxon>Skeletonema marinoi-dohrnii complex</taxon>
    </lineage>
</organism>
<sequence length="658" mass="72621">MSSLGMRKPPRRLSDERRVIFPSLHGAASPRDLPAQTKPAIKSKSYSPNSQEVIRSHTPPLDDNIIVHLDKNPNPLAASHISPKGPIERSNSLDDLLKSLPPLSLNNNISVKPRNVQTRTPLVTRNIFSPKLNNRGLVSPQSCPQSCDPKTVIFPQRKTFYPAATVPSFHEGPGKKLLSESHNRALALQRKPLPSILRSKGGRSSPSTVSSVTSSTSDQEVIVSPTPQETKSALSTQIQQLSPNMPTLASPTSIRTLSPSTRSHDSNDMLSESEVLERISDVPKLLPKSKSTLKRNQSDTVVCRNEEDESQRQRLRKLSEGSENDPNGHHQTSHHQTSRNRSSSVTSREGCVSRHASFESVPNSKKIGFDPHVWIYEYNPQFSVDELWFTDEELAEFKHEAIQRVRLRSAANSSTVLPTGTGRIIEISSGGSSNANKGAGPVRFNHPALGCDDEADTDDVEKMIQDALSREIRNVLLVDVHEIFLALFTKSLKSLFPHISVTTARSGEEAITRIEAAQKAFPLRDGGSLHGFDIILVEERLGSLPTQRHLAGSNSPFTHQAAGDDSVQRRKMTSGSGLIRSIVHGEQKFMASGERSRCALLIGVSARFTEDKDVLKKSGADVIWAKPPPEMNTNQRNHLLKVLMKKRGREDLKIPMFE</sequence>
<dbReference type="EMBL" id="JATAAI010000028">
    <property type="protein sequence ID" value="KAK1736554.1"/>
    <property type="molecule type" value="Genomic_DNA"/>
</dbReference>
<protein>
    <submittedName>
        <fullName evidence="2">Uncharacterized protein</fullName>
    </submittedName>
</protein>
<accession>A0AAD8XZ31</accession>
<feature type="compositionally biased region" description="Low complexity" evidence="1">
    <location>
        <begin position="204"/>
        <end position="217"/>
    </location>
</feature>
<comment type="caution">
    <text evidence="2">The sequence shown here is derived from an EMBL/GenBank/DDBJ whole genome shotgun (WGS) entry which is preliminary data.</text>
</comment>
<name>A0AAD8XZ31_9STRA</name>
<feature type="compositionally biased region" description="Polar residues" evidence="1">
    <location>
        <begin position="225"/>
        <end position="261"/>
    </location>
</feature>
<feature type="compositionally biased region" description="Low complexity" evidence="1">
    <location>
        <begin position="339"/>
        <end position="348"/>
    </location>
</feature>
<evidence type="ECO:0000313" key="3">
    <source>
        <dbReference type="Proteomes" id="UP001224775"/>
    </source>
</evidence>
<feature type="region of interest" description="Disordered" evidence="1">
    <location>
        <begin position="189"/>
        <end position="357"/>
    </location>
</feature>
<feature type="region of interest" description="Disordered" evidence="1">
    <location>
        <begin position="548"/>
        <end position="569"/>
    </location>
</feature>
<proteinExistence type="predicted"/>
<keyword evidence="3" id="KW-1185">Reference proteome</keyword>
<dbReference type="Proteomes" id="UP001224775">
    <property type="component" value="Unassembled WGS sequence"/>
</dbReference>
<reference evidence="2" key="1">
    <citation type="submission" date="2023-06" db="EMBL/GenBank/DDBJ databases">
        <title>Survivors Of The Sea: Transcriptome response of Skeletonema marinoi to long-term dormancy.</title>
        <authorList>
            <person name="Pinder M.I.M."/>
            <person name="Kourtchenko O."/>
            <person name="Robertson E.K."/>
            <person name="Larsson T."/>
            <person name="Maumus F."/>
            <person name="Osuna-Cruz C.M."/>
            <person name="Vancaester E."/>
            <person name="Stenow R."/>
            <person name="Vandepoele K."/>
            <person name="Ploug H."/>
            <person name="Bruchert V."/>
            <person name="Godhe A."/>
            <person name="Topel M."/>
        </authorList>
    </citation>
    <scope>NUCLEOTIDE SEQUENCE</scope>
    <source>
        <strain evidence="2">R05AC</strain>
    </source>
</reference>